<dbReference type="Gene3D" id="1.25.40.10">
    <property type="entry name" value="Tetratricopeptide repeat domain"/>
    <property type="match status" value="1"/>
</dbReference>
<feature type="repeat" description="TPR" evidence="1">
    <location>
        <begin position="157"/>
        <end position="190"/>
    </location>
</feature>
<comment type="caution">
    <text evidence="2">The sequence shown here is derived from an EMBL/GenBank/DDBJ whole genome shotgun (WGS) entry which is preliminary data.</text>
</comment>
<dbReference type="SUPFAM" id="SSF48452">
    <property type="entry name" value="TPR-like"/>
    <property type="match status" value="1"/>
</dbReference>
<keyword evidence="3" id="KW-1185">Reference proteome</keyword>
<keyword evidence="1" id="KW-0802">TPR repeat</keyword>
<dbReference type="Proteomes" id="UP001198163">
    <property type="component" value="Unassembled WGS sequence"/>
</dbReference>
<gene>
    <name evidence="2" type="ORF">K7J14_01375</name>
</gene>
<protein>
    <submittedName>
        <fullName evidence="2">Tetratricopeptide repeat protein</fullName>
    </submittedName>
</protein>
<reference evidence="2" key="1">
    <citation type="submission" date="2021-08" db="EMBL/GenBank/DDBJ databases">
        <title>Comparative analyses of Brucepasteria parasyntrophica and Teretinema zuelzerae.</title>
        <authorList>
            <person name="Song Y."/>
            <person name="Brune A."/>
        </authorList>
    </citation>
    <scope>NUCLEOTIDE SEQUENCE</scope>
    <source>
        <strain evidence="2">DSM 1903</strain>
    </source>
</reference>
<evidence type="ECO:0000313" key="3">
    <source>
        <dbReference type="Proteomes" id="UP001198163"/>
    </source>
</evidence>
<dbReference type="InterPro" id="IPR019734">
    <property type="entry name" value="TPR_rpt"/>
</dbReference>
<dbReference type="PROSITE" id="PS50005">
    <property type="entry name" value="TPR"/>
    <property type="match status" value="1"/>
</dbReference>
<dbReference type="EMBL" id="JAINWA010000001">
    <property type="protein sequence ID" value="MCD1653348.1"/>
    <property type="molecule type" value="Genomic_DNA"/>
</dbReference>
<organism evidence="2 3">
    <name type="scientific">Teretinema zuelzerae</name>
    <dbReference type="NCBI Taxonomy" id="156"/>
    <lineage>
        <taxon>Bacteria</taxon>
        <taxon>Pseudomonadati</taxon>
        <taxon>Spirochaetota</taxon>
        <taxon>Spirochaetia</taxon>
        <taxon>Spirochaetales</taxon>
        <taxon>Treponemataceae</taxon>
        <taxon>Teretinema</taxon>
    </lineage>
</organism>
<dbReference type="InterPro" id="IPR011990">
    <property type="entry name" value="TPR-like_helical_dom_sf"/>
</dbReference>
<accession>A0AAE3EGT4</accession>
<evidence type="ECO:0000256" key="1">
    <source>
        <dbReference type="PROSITE-ProRule" id="PRU00339"/>
    </source>
</evidence>
<proteinExistence type="predicted"/>
<name>A0AAE3EGT4_9SPIR</name>
<sequence length="337" mass="39215">MLAFSSCVPETGSYLTKGLGSRESEQKELLKLLASKNHDSETAFAVQNRIAGNLLEAGQTRSLVLFLTESVERDYQNPYNAYWLLMTAHSYLNDGAVKIAEYYFNRILKNHPDLEIRGKSIHMICLQNLIRITESPEMQVAYYTDLITRFGSQIDLGSAYFNMGRSYEKLGEWELAIQTYSQFLSYGAFNIIIPGVPDAYEYAKRIVDYDSSAKDWTFETLDDLVTSVKKAIAQYDYRSLDRYRAKVNFFAMSWKQESSDNNSQADFRMLDFMRGNRIRYNDELDASSNPTEAYLRTWGWSQYVNIWYLYFRKISFPADPEIHGRWEWAGIYYGDKL</sequence>
<evidence type="ECO:0000313" key="2">
    <source>
        <dbReference type="EMBL" id="MCD1653348.1"/>
    </source>
</evidence>
<dbReference type="AlphaFoldDB" id="A0AAE3EGT4"/>
<dbReference type="Pfam" id="PF13174">
    <property type="entry name" value="TPR_6"/>
    <property type="match status" value="1"/>
</dbReference>